<name>A0A481YYC6_9VIRU</name>
<keyword evidence="7" id="KW-0658">Purine biosynthesis</keyword>
<dbReference type="PANTHER" id="PTHR43700:SF1">
    <property type="entry name" value="PHOSPHORIBOSYLAMINOIMIDAZOLE-SUCCINOCARBOXAMIDE SYNTHASE"/>
    <property type="match status" value="1"/>
</dbReference>
<dbReference type="Gene3D" id="3.40.50.1970">
    <property type="match status" value="1"/>
</dbReference>
<evidence type="ECO:0000313" key="11">
    <source>
        <dbReference type="EMBL" id="QBK87867.1"/>
    </source>
</evidence>
<comment type="similarity">
    <text evidence="2">In the N-terminal section; belongs to the SAICAR synthetase family.</text>
</comment>
<evidence type="ECO:0000259" key="10">
    <source>
        <dbReference type="SMART" id="SM01001"/>
    </source>
</evidence>
<dbReference type="Pfam" id="PF01259">
    <property type="entry name" value="SAICAR_synt"/>
    <property type="match status" value="1"/>
</dbReference>
<evidence type="ECO:0000256" key="4">
    <source>
        <dbReference type="ARBA" id="ARBA00022598"/>
    </source>
</evidence>
<dbReference type="UniPathway" id="UPA00074">
    <property type="reaction ID" value="UER00131"/>
</dbReference>
<dbReference type="InterPro" id="IPR002376">
    <property type="entry name" value="Formyl_transf_N"/>
</dbReference>
<dbReference type="SUPFAM" id="SSF56104">
    <property type="entry name" value="SAICAR synthase-like"/>
    <property type="match status" value="1"/>
</dbReference>
<feature type="domain" description="PurE" evidence="10">
    <location>
        <begin position="499"/>
        <end position="625"/>
    </location>
</feature>
<dbReference type="CDD" id="cd08645">
    <property type="entry name" value="FMT_core_GART"/>
    <property type="match status" value="1"/>
</dbReference>
<dbReference type="Gene3D" id="3.40.50.170">
    <property type="entry name" value="Formyl transferase, N-terminal domain"/>
    <property type="match status" value="1"/>
</dbReference>
<dbReference type="CDD" id="cd01414">
    <property type="entry name" value="SAICAR_synt_Sc"/>
    <property type="match status" value="1"/>
</dbReference>
<evidence type="ECO:0000256" key="5">
    <source>
        <dbReference type="ARBA" id="ARBA00022679"/>
    </source>
</evidence>
<keyword evidence="6" id="KW-0547">Nucleotide-binding</keyword>
<dbReference type="GO" id="GO:0005524">
    <property type="term" value="F:ATP binding"/>
    <property type="evidence" value="ECO:0007669"/>
    <property type="project" value="UniProtKB-KW"/>
</dbReference>
<dbReference type="InterPro" id="IPR036477">
    <property type="entry name" value="Formyl_transf_N_sf"/>
</dbReference>
<evidence type="ECO:0000256" key="7">
    <source>
        <dbReference type="ARBA" id="ARBA00022755"/>
    </source>
</evidence>
<dbReference type="Gene3D" id="3.30.470.20">
    <property type="entry name" value="ATP-grasp fold, B domain"/>
    <property type="match status" value="1"/>
</dbReference>
<dbReference type="Gene3D" id="3.30.200.20">
    <property type="entry name" value="Phosphorylase Kinase, domain 1"/>
    <property type="match status" value="1"/>
</dbReference>
<reference evidence="11" key="1">
    <citation type="journal article" date="2019" name="MBio">
        <title>Virus Genomes from Deep Sea Sediments Expand the Ocean Megavirome and Support Independent Origins of Viral Gigantism.</title>
        <authorList>
            <person name="Backstrom D."/>
            <person name="Yutin N."/>
            <person name="Jorgensen S.L."/>
            <person name="Dharamshi J."/>
            <person name="Homa F."/>
            <person name="Zaremba-Niedwiedzka K."/>
            <person name="Spang A."/>
            <person name="Wolf Y.I."/>
            <person name="Koonin E.V."/>
            <person name="Ettema T.J."/>
        </authorList>
    </citation>
    <scope>NUCLEOTIDE SEQUENCE</scope>
</reference>
<comment type="pathway">
    <text evidence="1">Purine metabolism; IMP biosynthesis via de novo pathway; 5-amino-1-(5-phospho-D-ribosyl)imidazole-4-carboxamide from 5-amino-1-(5-phospho-D-ribosyl)imidazole-4-carboxylate: step 1/2.</text>
</comment>
<keyword evidence="8" id="KW-0067">ATP-binding</keyword>
<keyword evidence="4" id="KW-0436">Ligase</keyword>
<dbReference type="HAMAP" id="MF_00137">
    <property type="entry name" value="SAICAR_synth"/>
    <property type="match status" value="1"/>
</dbReference>
<gene>
    <name evidence="11" type="ORF">LCMAC202_02280</name>
</gene>
<dbReference type="InterPro" id="IPR004607">
    <property type="entry name" value="GART"/>
</dbReference>
<dbReference type="GO" id="GO:0004639">
    <property type="term" value="F:phosphoribosylaminoimidazolesuccinocarboxamide synthase activity"/>
    <property type="evidence" value="ECO:0007669"/>
    <property type="project" value="UniProtKB-EC"/>
</dbReference>
<dbReference type="EMBL" id="MK500370">
    <property type="protein sequence ID" value="QBK87867.1"/>
    <property type="molecule type" value="Genomic_DNA"/>
</dbReference>
<evidence type="ECO:0000256" key="9">
    <source>
        <dbReference type="ARBA" id="ARBA00023268"/>
    </source>
</evidence>
<dbReference type="InterPro" id="IPR000031">
    <property type="entry name" value="PurE_dom"/>
</dbReference>
<dbReference type="EC" id="6.3.2.6" evidence="3"/>
<dbReference type="SMART" id="SM01001">
    <property type="entry name" value="AIRC"/>
    <property type="match status" value="1"/>
</dbReference>
<dbReference type="SUPFAM" id="SSF53328">
    <property type="entry name" value="Formyltransferase"/>
    <property type="match status" value="1"/>
</dbReference>
<protein>
    <recommendedName>
        <fullName evidence="3">phosphoribosylaminoimidazolesuccinocarboxamide synthase</fullName>
        <ecNumber evidence="3">6.3.2.6</ecNumber>
    </recommendedName>
</protein>
<organism evidence="11">
    <name type="scientific">Marseillevirus LCMAC202</name>
    <dbReference type="NCBI Taxonomy" id="2506606"/>
    <lineage>
        <taxon>Viruses</taxon>
        <taxon>Varidnaviria</taxon>
        <taxon>Bamfordvirae</taxon>
        <taxon>Nucleocytoviricota</taxon>
        <taxon>Megaviricetes</taxon>
        <taxon>Pimascovirales</taxon>
        <taxon>Pimascovirales incertae sedis</taxon>
        <taxon>Marseilleviridae</taxon>
    </lineage>
</organism>
<dbReference type="InterPro" id="IPR028923">
    <property type="entry name" value="SAICAR_synt/ADE2_N"/>
</dbReference>
<keyword evidence="5 11" id="KW-0808">Transferase</keyword>
<dbReference type="HAMAP" id="MF_01930">
    <property type="entry name" value="PurN"/>
    <property type="match status" value="1"/>
</dbReference>
<dbReference type="PROSITE" id="PS01058">
    <property type="entry name" value="SAICAR_SYNTHETASE_2"/>
    <property type="match status" value="1"/>
</dbReference>
<dbReference type="PANTHER" id="PTHR43700">
    <property type="entry name" value="PHOSPHORIBOSYLAMINOIMIDAZOLE-SUCCINOCARBOXAMIDE SYNTHASE"/>
    <property type="match status" value="1"/>
</dbReference>
<dbReference type="SUPFAM" id="SSF52255">
    <property type="entry name" value="N5-CAIR mutase (phosphoribosylaminoimidazole carboxylase, PurE)"/>
    <property type="match status" value="1"/>
</dbReference>
<dbReference type="GO" id="GO:0004644">
    <property type="term" value="F:phosphoribosylglycinamide formyltransferase activity"/>
    <property type="evidence" value="ECO:0007669"/>
    <property type="project" value="InterPro"/>
</dbReference>
<evidence type="ECO:0000256" key="6">
    <source>
        <dbReference type="ARBA" id="ARBA00022741"/>
    </source>
</evidence>
<dbReference type="GO" id="GO:0006189">
    <property type="term" value="P:'de novo' IMP biosynthetic process"/>
    <property type="evidence" value="ECO:0007669"/>
    <property type="project" value="UniProtKB-UniPathway"/>
</dbReference>
<accession>A0A481YYC6</accession>
<dbReference type="InterPro" id="IPR018236">
    <property type="entry name" value="SAICAR_synthetase_CS"/>
</dbReference>
<keyword evidence="9" id="KW-0511">Multifunctional enzyme</keyword>
<dbReference type="NCBIfam" id="TIGR00639">
    <property type="entry name" value="PurN"/>
    <property type="match status" value="1"/>
</dbReference>
<dbReference type="Pfam" id="PF00731">
    <property type="entry name" value="AIRC"/>
    <property type="match status" value="1"/>
</dbReference>
<dbReference type="Pfam" id="PF00551">
    <property type="entry name" value="Formyl_trans_N"/>
    <property type="match status" value="1"/>
</dbReference>
<proteinExistence type="inferred from homology"/>
<evidence type="ECO:0000256" key="1">
    <source>
        <dbReference type="ARBA" id="ARBA00004672"/>
    </source>
</evidence>
<dbReference type="PROSITE" id="PS01057">
    <property type="entry name" value="SAICAR_SYNTHETASE_1"/>
    <property type="match status" value="1"/>
</dbReference>
<evidence type="ECO:0000256" key="3">
    <source>
        <dbReference type="ARBA" id="ARBA00012217"/>
    </source>
</evidence>
<evidence type="ECO:0000256" key="2">
    <source>
        <dbReference type="ARBA" id="ARBA00011020"/>
    </source>
</evidence>
<evidence type="ECO:0000256" key="8">
    <source>
        <dbReference type="ARBA" id="ARBA00022840"/>
    </source>
</evidence>
<sequence length="625" mass="70303">MTKKIIVFISGKGTNLQAIIDAIDLNAEIVGVISNRRSAAGVERAMKAGIPVTIHEWDKKTTTRARYDQELAQHTNTYEPDLIVLAGWMHILSKEYLELLKCPIINLHPALPETFKGKDGIGMAWDAYQQGEITKTGVMVHHVVPEIDSGAVIKTGTVSIISTDTLETLRNKVQVIEKAVLLDAIRIVLNPMTLLKSGKVRNVYHIGYGMLQMVASDRCSAFDRQICSIPHKGYFLNKMSEWWFQKTRHIIRNHFIATRDSSMFVKECDPLKLEVVVRGYITGSTKTSLWTHYQQSQEEEGDAFKGMTYCGHYFPAGLVKHGKLSHNVVTPTTKGEKEDLPITGEQVVNFGLVRFEEEWRYIRDHALELFEYGQWQADKMGLILVDTKYEFGIDSNGQLILIDELHTCDSSRYWIKASYSPGEEPQKLDKDAIRDWVSRECDPYTVEIIPTVPTEIVNKVTTIYKEMYERFVNHTVNLPDYQSDPAAVAHEYLDSRKDNMVIVIAGSVSDTKAMEKLSICLTASGILHRIYFASAHKQPLQVLDILNTYNPEQKIVYVTCAGMSNALSGFVAANTSHPVIAYPLFKDNTDMLVNIHSTIQMPSNVPSMTILSAGNVAQAAARILR</sequence>